<dbReference type="AlphaFoldDB" id="A0A1X7ID73"/>
<evidence type="ECO:0000259" key="8">
    <source>
        <dbReference type="Pfam" id="PF05193"/>
    </source>
</evidence>
<keyword evidence="2 9" id="KW-0645">Protease</keyword>
<dbReference type="GO" id="GO:0008237">
    <property type="term" value="F:metallopeptidase activity"/>
    <property type="evidence" value="ECO:0007669"/>
    <property type="project" value="UniProtKB-KW"/>
</dbReference>
<feature type="compositionally biased region" description="Basic and acidic residues" evidence="6">
    <location>
        <begin position="485"/>
        <end position="499"/>
    </location>
</feature>
<comment type="similarity">
    <text evidence="1">Belongs to the peptidase M16 family.</text>
</comment>
<dbReference type="Gene3D" id="3.30.830.10">
    <property type="entry name" value="Metalloenzyme, LuxS/M16 peptidase-like"/>
    <property type="match status" value="4"/>
</dbReference>
<dbReference type="RefSeq" id="WP_085515529.1">
    <property type="nucleotide sequence ID" value="NZ_FXAW01000001.1"/>
</dbReference>
<dbReference type="PROSITE" id="PS51257">
    <property type="entry name" value="PROKAR_LIPOPROTEIN"/>
    <property type="match status" value="1"/>
</dbReference>
<feature type="domain" description="Peptidase M16 C-terminal" evidence="8">
    <location>
        <begin position="204"/>
        <end position="379"/>
    </location>
</feature>
<dbReference type="PANTHER" id="PTHR43690">
    <property type="entry name" value="NARDILYSIN"/>
    <property type="match status" value="1"/>
</dbReference>
<evidence type="ECO:0000256" key="6">
    <source>
        <dbReference type="SAM" id="MobiDB-lite"/>
    </source>
</evidence>
<protein>
    <submittedName>
        <fullName evidence="9">Zinc protease</fullName>
    </submittedName>
</protein>
<accession>A0A1X7ID73</accession>
<evidence type="ECO:0000313" key="9">
    <source>
        <dbReference type="EMBL" id="SMG12640.1"/>
    </source>
</evidence>
<dbReference type="Pfam" id="PF00675">
    <property type="entry name" value="Peptidase_M16"/>
    <property type="match status" value="2"/>
</dbReference>
<dbReference type="InterPro" id="IPR007863">
    <property type="entry name" value="Peptidase_M16_C"/>
</dbReference>
<dbReference type="OrthoDB" id="9811314at2"/>
<dbReference type="SUPFAM" id="SSF63411">
    <property type="entry name" value="LuxS/MPP-like metallohydrolase"/>
    <property type="match status" value="4"/>
</dbReference>
<evidence type="ECO:0000256" key="1">
    <source>
        <dbReference type="ARBA" id="ARBA00007261"/>
    </source>
</evidence>
<name>A0A1X7ID73_9BACT</name>
<evidence type="ECO:0000256" key="3">
    <source>
        <dbReference type="ARBA" id="ARBA00022801"/>
    </source>
</evidence>
<dbReference type="InterPro" id="IPR050626">
    <property type="entry name" value="Peptidase_M16"/>
</dbReference>
<reference evidence="10" key="1">
    <citation type="submission" date="2017-04" db="EMBL/GenBank/DDBJ databases">
        <authorList>
            <person name="Varghese N."/>
            <person name="Submissions S."/>
        </authorList>
    </citation>
    <scope>NUCLEOTIDE SEQUENCE [LARGE SCALE GENOMIC DNA]</scope>
    <source>
        <strain evidence="10">DSM 4125</strain>
    </source>
</reference>
<dbReference type="STRING" id="1028.SAMN05661096_00530"/>
<keyword evidence="10" id="KW-1185">Reference proteome</keyword>
<evidence type="ECO:0000256" key="2">
    <source>
        <dbReference type="ARBA" id="ARBA00022670"/>
    </source>
</evidence>
<organism evidence="9 10">
    <name type="scientific">Marivirga sericea</name>
    <dbReference type="NCBI Taxonomy" id="1028"/>
    <lineage>
        <taxon>Bacteria</taxon>
        <taxon>Pseudomonadati</taxon>
        <taxon>Bacteroidota</taxon>
        <taxon>Cytophagia</taxon>
        <taxon>Cytophagales</taxon>
        <taxon>Marivirgaceae</taxon>
        <taxon>Marivirga</taxon>
    </lineage>
</organism>
<feature type="domain" description="Peptidase M16 N-terminal" evidence="7">
    <location>
        <begin position="533"/>
        <end position="660"/>
    </location>
</feature>
<keyword evidence="3" id="KW-0378">Hydrolase</keyword>
<dbReference type="GO" id="GO:0006508">
    <property type="term" value="P:proteolysis"/>
    <property type="evidence" value="ECO:0007669"/>
    <property type="project" value="UniProtKB-KW"/>
</dbReference>
<feature type="domain" description="Peptidase M16 N-terminal" evidence="7">
    <location>
        <begin position="46"/>
        <end position="170"/>
    </location>
</feature>
<dbReference type="PANTHER" id="PTHR43690:SF35">
    <property type="entry name" value="NON-CATALYTIC MEMBER OF PEPTIDASE SUBFAMILY M16B-RELATED"/>
    <property type="match status" value="1"/>
</dbReference>
<evidence type="ECO:0000256" key="5">
    <source>
        <dbReference type="ARBA" id="ARBA00023049"/>
    </source>
</evidence>
<dbReference type="EMBL" id="FXAW01000001">
    <property type="protein sequence ID" value="SMG12640.1"/>
    <property type="molecule type" value="Genomic_DNA"/>
</dbReference>
<dbReference type="Proteomes" id="UP000193804">
    <property type="component" value="Unassembled WGS sequence"/>
</dbReference>
<proteinExistence type="inferred from homology"/>
<feature type="domain" description="Peptidase M16 C-terminal" evidence="8">
    <location>
        <begin position="675"/>
        <end position="852"/>
    </location>
</feature>
<evidence type="ECO:0000256" key="4">
    <source>
        <dbReference type="ARBA" id="ARBA00022833"/>
    </source>
</evidence>
<evidence type="ECO:0000313" key="10">
    <source>
        <dbReference type="Proteomes" id="UP000193804"/>
    </source>
</evidence>
<sequence>MRKLSAWSLVLFMGIMAACQPSEKTDEKAELSIDYEKYVLPNGLEVVLHEDKSDPIAAVAIQMHVGSSREKPGRTGFAHFFEHMLFQKSENVEEGAFFKNINDLGGTFNGGTWTDGTVYYEVVPKDALERILWMEADRMGFFINAITKADLEGEKPVVQNEKRQRVDNQPYGHRSYVIKKALYPEGHPYNWEVIGELEDLQAATLGDVKEFYNNWYGPNNATIVVAGDYDKEQVKAWIEKYFGEIESRGNDEVMSPKAVTLKETKKLYHEDDYAKVPDLRMVFPTVEQYHPDSWALSALGEILSQGKRAVLYKKLVEETEYAPSVFAYNSSSELAGEFNIGIRAKDGVDLDSVYSAVQAAFAEFERDGFSEKDLQRIKAKQETNFYNGISSILGKAFQLSNYNEFKGNPGYITEDINNILAVEKEDVIRVYNEYIKDKPAVITSFVPKEQLDLIVEGSEKATVKIEEVKPMDESTMADLDKDAEYQKTPSEIDRSKEPALGDMPLITPPTIYETKLANGMEILGIQNDELPLVNFSIRLKGGGLLDDPNKPGVANLFTDIMQEGTKNKTPEELEDAIGQIGANIGMYTGNEEIVIYGNCLARYFDETIAIVEEMMLEPRWDMDEFDRLQKAQINNIKQRNANPNAIASSVANKITYGEEHIFAKPLSGTVESVESITMDDLKNFYEKAFSPSVAGMQIAGSVTQAQVKKSLSGLNEKWAAKEVVFPEYEMKGIDEEGKIYFANFPNAKQSVIRMQRLAVERSHPDYYPLTVANYGLGGNSGGKLFQVLREEKGYTYGAYSNIGSSTQKTPFAAYSSVKTNTTAQSVATFKEVIEAYKENYSEEELEKARTALIRKEAREYETLGQKLNVLQQISSYGLSKDFIQKNQEELKGYTVEDMKKIMSTYMNVDEMNYIIVGDAETQLEGVKALNIKDVVKVDEDGNPVDNKIEAM</sequence>
<dbReference type="Pfam" id="PF05193">
    <property type="entry name" value="Peptidase_M16_C"/>
    <property type="match status" value="2"/>
</dbReference>
<evidence type="ECO:0000259" key="7">
    <source>
        <dbReference type="Pfam" id="PF00675"/>
    </source>
</evidence>
<keyword evidence="4" id="KW-0862">Zinc</keyword>
<dbReference type="GO" id="GO:0046872">
    <property type="term" value="F:metal ion binding"/>
    <property type="evidence" value="ECO:0007669"/>
    <property type="project" value="InterPro"/>
</dbReference>
<dbReference type="InterPro" id="IPR011249">
    <property type="entry name" value="Metalloenz_LuxS/M16"/>
</dbReference>
<dbReference type="InterPro" id="IPR011765">
    <property type="entry name" value="Pept_M16_N"/>
</dbReference>
<keyword evidence="5" id="KW-0482">Metalloprotease</keyword>
<feature type="region of interest" description="Disordered" evidence="6">
    <location>
        <begin position="485"/>
        <end position="504"/>
    </location>
</feature>
<gene>
    <name evidence="9" type="ORF">SAMN05661096_00530</name>
</gene>